<keyword evidence="12" id="KW-1185">Reference proteome</keyword>
<comment type="similarity">
    <text evidence="2 9">Belongs to the cytochrome P450 family.</text>
</comment>
<dbReference type="Pfam" id="PF00067">
    <property type="entry name" value="p450"/>
    <property type="match status" value="1"/>
</dbReference>
<evidence type="ECO:0000256" key="7">
    <source>
        <dbReference type="ARBA" id="ARBA00023033"/>
    </source>
</evidence>
<sequence length="447" mass="51018">MSTIPLARVPSGSPLKPVPGDPGWPLIGNTLSSMRDPIGMMRGRYDRYGPVSWTSLFGLRMVQMLGPDANQFVLLNRDNLFSNHGGWDFFIGPFFHRGIMLLDFEEHRWHRRIMQQAFTKPALQGYLERMGPRIEDGLATWPDGPVKVLPRVKQLTLDLATDVFMGSELGPRAERINRAFVDTVRAGTALLRFPVPGLRWSRGLRGRRVLEALFRDAIPARRASHGSDLFSALCHATTEDGERFSDEDVVNHMIFLMMAAHDTTTITLSNLFYQLARHPEWQERLREESRALDKERLDFEDLEALGGITLAMKEALRLCAPVPSLPRRTVRDVEYQGYYIPSGTFLTVVPYFTHSMEEYWPDPERFDPERFSDRRREDKVHPFAWVPFGGGAHKCIGLHFADMQVKAILHQILLRWRWSVPAGYEMPVDTTSLPVPKDGLPVTLTPL</sequence>
<dbReference type="GO" id="GO:0016125">
    <property type="term" value="P:sterol metabolic process"/>
    <property type="evidence" value="ECO:0007669"/>
    <property type="project" value="TreeGrafter"/>
</dbReference>
<organism evidence="11 12">
    <name type="scientific">Alloalcanivorax marinus</name>
    <dbReference type="NCBI Taxonomy" id="1177169"/>
    <lineage>
        <taxon>Bacteria</taxon>
        <taxon>Pseudomonadati</taxon>
        <taxon>Pseudomonadota</taxon>
        <taxon>Gammaproteobacteria</taxon>
        <taxon>Oceanospirillales</taxon>
        <taxon>Alcanivoracaceae</taxon>
        <taxon>Alloalcanivorax</taxon>
    </lineage>
</organism>
<evidence type="ECO:0000256" key="3">
    <source>
        <dbReference type="ARBA" id="ARBA00022617"/>
    </source>
</evidence>
<comment type="caution">
    <text evidence="11">The sequence shown here is derived from an EMBL/GenBank/DDBJ whole genome shotgun (WGS) entry which is preliminary data.</text>
</comment>
<keyword evidence="6 8" id="KW-0408">Iron</keyword>
<dbReference type="GO" id="GO:0016705">
    <property type="term" value="F:oxidoreductase activity, acting on paired donors, with incorporation or reduction of molecular oxygen"/>
    <property type="evidence" value="ECO:0007669"/>
    <property type="project" value="InterPro"/>
</dbReference>
<dbReference type="AlphaFoldDB" id="A0A9Q3UQD1"/>
<protein>
    <submittedName>
        <fullName evidence="11">Cytochrome P450</fullName>
    </submittedName>
</protein>
<dbReference type="InterPro" id="IPR017972">
    <property type="entry name" value="Cyt_P450_CS"/>
</dbReference>
<dbReference type="InterPro" id="IPR001128">
    <property type="entry name" value="Cyt_P450"/>
</dbReference>
<evidence type="ECO:0000256" key="6">
    <source>
        <dbReference type="ARBA" id="ARBA00023004"/>
    </source>
</evidence>
<gene>
    <name evidence="11" type="ORF">LL252_13440</name>
</gene>
<dbReference type="InterPro" id="IPR036396">
    <property type="entry name" value="Cyt_P450_sf"/>
</dbReference>
<dbReference type="PRINTS" id="PR00465">
    <property type="entry name" value="EP450IV"/>
</dbReference>
<evidence type="ECO:0000256" key="8">
    <source>
        <dbReference type="PIRSR" id="PIRSR602403-1"/>
    </source>
</evidence>
<keyword evidence="5 9" id="KW-0560">Oxidoreductase</keyword>
<dbReference type="PRINTS" id="PR00385">
    <property type="entry name" value="P450"/>
</dbReference>
<dbReference type="GO" id="GO:0020037">
    <property type="term" value="F:heme binding"/>
    <property type="evidence" value="ECO:0007669"/>
    <property type="project" value="InterPro"/>
</dbReference>
<accession>A0A9Q3UQD1</accession>
<dbReference type="Gene3D" id="1.10.630.10">
    <property type="entry name" value="Cytochrome P450"/>
    <property type="match status" value="1"/>
</dbReference>
<dbReference type="PANTHER" id="PTHR24286:SF24">
    <property type="entry name" value="LANOSTEROL 14-ALPHA DEMETHYLASE"/>
    <property type="match status" value="1"/>
</dbReference>
<proteinExistence type="inferred from homology"/>
<feature type="binding site" description="axial binding residue" evidence="8">
    <location>
        <position position="395"/>
    </location>
    <ligand>
        <name>heme</name>
        <dbReference type="ChEBI" id="CHEBI:30413"/>
    </ligand>
    <ligandPart>
        <name>Fe</name>
        <dbReference type="ChEBI" id="CHEBI:18248"/>
    </ligandPart>
</feature>
<evidence type="ECO:0000313" key="12">
    <source>
        <dbReference type="Proteomes" id="UP001108027"/>
    </source>
</evidence>
<reference evidence="11" key="1">
    <citation type="submission" date="2021-10" db="EMBL/GenBank/DDBJ databases">
        <title>The diversity and Nitrogen Metabolism of Culturable Nitrate-Utilizing Bacteria Within the Oxygen Minimum Zone of the Changjiang (Yangtze River)Estuary.</title>
        <authorList>
            <person name="Zhang D."/>
            <person name="Zheng J."/>
            <person name="Liu S."/>
            <person name="He W."/>
        </authorList>
    </citation>
    <scope>NUCLEOTIDE SEQUENCE</scope>
    <source>
        <strain evidence="11">FXH-223</strain>
    </source>
</reference>
<dbReference type="GO" id="GO:0005506">
    <property type="term" value="F:iron ion binding"/>
    <property type="evidence" value="ECO:0007669"/>
    <property type="project" value="InterPro"/>
</dbReference>
<evidence type="ECO:0000256" key="9">
    <source>
        <dbReference type="RuleBase" id="RU000461"/>
    </source>
</evidence>
<evidence type="ECO:0000256" key="1">
    <source>
        <dbReference type="ARBA" id="ARBA00001971"/>
    </source>
</evidence>
<keyword evidence="7 9" id="KW-0503">Monooxygenase</keyword>
<dbReference type="GO" id="GO:0004497">
    <property type="term" value="F:monooxygenase activity"/>
    <property type="evidence" value="ECO:0007669"/>
    <property type="project" value="UniProtKB-KW"/>
</dbReference>
<dbReference type="PROSITE" id="PS00086">
    <property type="entry name" value="CYTOCHROME_P450"/>
    <property type="match status" value="1"/>
</dbReference>
<name>A0A9Q3UQD1_9GAMM</name>
<evidence type="ECO:0000256" key="5">
    <source>
        <dbReference type="ARBA" id="ARBA00023002"/>
    </source>
</evidence>
<comment type="cofactor">
    <cofactor evidence="1 8">
        <name>heme</name>
        <dbReference type="ChEBI" id="CHEBI:30413"/>
    </cofactor>
</comment>
<evidence type="ECO:0000256" key="10">
    <source>
        <dbReference type="SAM" id="MobiDB-lite"/>
    </source>
</evidence>
<evidence type="ECO:0000256" key="2">
    <source>
        <dbReference type="ARBA" id="ARBA00010617"/>
    </source>
</evidence>
<dbReference type="CDD" id="cd11045">
    <property type="entry name" value="CYP136-like"/>
    <property type="match status" value="1"/>
</dbReference>
<dbReference type="EMBL" id="JAJGNA010000018">
    <property type="protein sequence ID" value="MCC4309574.1"/>
    <property type="molecule type" value="Genomic_DNA"/>
</dbReference>
<feature type="region of interest" description="Disordered" evidence="10">
    <location>
        <begin position="1"/>
        <end position="21"/>
    </location>
</feature>
<dbReference type="SUPFAM" id="SSF48264">
    <property type="entry name" value="Cytochrome P450"/>
    <property type="match status" value="1"/>
</dbReference>
<keyword evidence="3 8" id="KW-0349">Heme</keyword>
<evidence type="ECO:0000256" key="4">
    <source>
        <dbReference type="ARBA" id="ARBA00022723"/>
    </source>
</evidence>
<dbReference type="Proteomes" id="UP001108027">
    <property type="component" value="Unassembled WGS sequence"/>
</dbReference>
<dbReference type="InterPro" id="IPR002403">
    <property type="entry name" value="Cyt_P450_E_grp-IV"/>
</dbReference>
<keyword evidence="4 8" id="KW-0479">Metal-binding</keyword>
<evidence type="ECO:0000313" key="11">
    <source>
        <dbReference type="EMBL" id="MCC4309574.1"/>
    </source>
</evidence>
<dbReference type="PANTHER" id="PTHR24286">
    <property type="entry name" value="CYTOCHROME P450 26"/>
    <property type="match status" value="1"/>
</dbReference>
<dbReference type="RefSeq" id="WP_228234387.1">
    <property type="nucleotide sequence ID" value="NZ_JAJGNA010000018.1"/>
</dbReference>